<accession>A0AA86UNM0</accession>
<evidence type="ECO:0000313" key="2">
    <source>
        <dbReference type="EMBL" id="CAL6045927.1"/>
    </source>
</evidence>
<dbReference type="EMBL" id="CAXDID020000166">
    <property type="protein sequence ID" value="CAL6045927.1"/>
    <property type="molecule type" value="Genomic_DNA"/>
</dbReference>
<comment type="caution">
    <text evidence="1">The sequence shown here is derived from an EMBL/GenBank/DDBJ whole genome shotgun (WGS) entry which is preliminary data.</text>
</comment>
<name>A0AA86UNM0_9EUKA</name>
<sequence>MEDVVQIFVASCAAAETNDYNKLQQFKFLFTTCEQVHFFFDYLFGSAQLTEMQIFYGLTCLVDIVQNTRISNQFCLEYKYKLNDLILKFVKFLQSNEFSMKHAVRGEMTRLVQILAFKGLCEQELHQFIQQLIIAVEACNEQLCSDDAWVFNCEILRMILSSCVQKYNVSSFDEELVQVQVLSQCRLVSEMQSECDELNSYNLKLLNMSLLGYGVQLNNTLIRAVISDAQKQILYSSDLCDQLFNHIDQCYQTLFIISSIYQLAQNELAEPLINSFVMNSLSTIINTELQNCVAENSCTFLLVEIIKSAPLQVIFNIIQDNFDQIIIAIFSMYNQQLEQYDLESFAAFCEFVTAFMTQCQDERVQGIFAKIAQYLVEKSLQIGKMFTCECKQIITLMEAAHALANVDPNVYLANLYDKLTKTEDKQNIIQSVIYLVNPTLLQKSDQVYTQLFKNFVFTIPCTVQQQVNALRNILNYSSQPIMFDLTEKQQLTLLDYLKQTVNSQVQQQYYVYMWEYNSSYDILDYYKQQEEISLLLFNCINLSPTFQCELFNLITSDEVVLYTTNSLYDLFCQQILTSDQFVDLVGKLLPLSQNIRFIICATQLVHYSNPLLCNICQQNRMLTNQLTSIDIATTTDPRYIVTNFIQSESKRYSSRLNQINLQLLQFIQTEAHIFDQVTLQRLFIILRKLIPGLVFNKQLSESCDEFDESEHVNFKFLQQSVEFLVISIQSMNLQMQEVIQPQYLSIIADFLHFAQESYHCDQILMVLKPLFDWNFIGTVMYSQLFESKQQTQSIINLINLMQEQQINQNEINEFLSQILTEQFSKQQHCFRQWVYYQSVLQLLNKHKYCVSLVTQTLYTYLHSADVQISLDQIQSTIQQSGISDQDIAISPATLRETMIADLIMIAFSIIADV</sequence>
<keyword evidence="3" id="KW-1185">Reference proteome</keyword>
<dbReference type="Proteomes" id="UP001642409">
    <property type="component" value="Unassembled WGS sequence"/>
</dbReference>
<dbReference type="AlphaFoldDB" id="A0AA86UNM0"/>
<organism evidence="1">
    <name type="scientific">Hexamita inflata</name>
    <dbReference type="NCBI Taxonomy" id="28002"/>
    <lineage>
        <taxon>Eukaryota</taxon>
        <taxon>Metamonada</taxon>
        <taxon>Diplomonadida</taxon>
        <taxon>Hexamitidae</taxon>
        <taxon>Hexamitinae</taxon>
        <taxon>Hexamita</taxon>
    </lineage>
</organism>
<reference evidence="1" key="1">
    <citation type="submission" date="2023-06" db="EMBL/GenBank/DDBJ databases">
        <authorList>
            <person name="Kurt Z."/>
        </authorList>
    </citation>
    <scope>NUCLEOTIDE SEQUENCE</scope>
</reference>
<gene>
    <name evidence="2" type="ORF">HINF_LOCUS41482</name>
    <name evidence="1" type="ORF">HINF_LOCUS46021</name>
</gene>
<evidence type="ECO:0000313" key="1">
    <source>
        <dbReference type="EMBL" id="CAI9958376.1"/>
    </source>
</evidence>
<evidence type="ECO:0000313" key="3">
    <source>
        <dbReference type="Proteomes" id="UP001642409"/>
    </source>
</evidence>
<dbReference type="EMBL" id="CATOUU010000905">
    <property type="protein sequence ID" value="CAI9958376.1"/>
    <property type="molecule type" value="Genomic_DNA"/>
</dbReference>
<proteinExistence type="predicted"/>
<protein>
    <submittedName>
        <fullName evidence="2">Hypothetical_protein</fullName>
    </submittedName>
</protein>
<reference evidence="2 3" key="2">
    <citation type="submission" date="2024-07" db="EMBL/GenBank/DDBJ databases">
        <authorList>
            <person name="Akdeniz Z."/>
        </authorList>
    </citation>
    <scope>NUCLEOTIDE SEQUENCE [LARGE SCALE GENOMIC DNA]</scope>
</reference>